<name>A0ABP5GMR9_9ACTN</name>
<evidence type="ECO:0000313" key="3">
    <source>
        <dbReference type="Proteomes" id="UP001403094"/>
    </source>
</evidence>
<gene>
    <name evidence="2" type="ORF">GCM10009757_21110</name>
</gene>
<dbReference type="EMBL" id="BAAANQ010000003">
    <property type="protein sequence ID" value="GAA2049813.1"/>
    <property type="molecule type" value="Genomic_DNA"/>
</dbReference>
<evidence type="ECO:0000256" key="1">
    <source>
        <dbReference type="SAM" id="MobiDB-lite"/>
    </source>
</evidence>
<organism evidence="2 3">
    <name type="scientific">Streptomyces cheonanensis</name>
    <dbReference type="NCBI Taxonomy" id="312720"/>
    <lineage>
        <taxon>Bacteria</taxon>
        <taxon>Bacillati</taxon>
        <taxon>Actinomycetota</taxon>
        <taxon>Actinomycetes</taxon>
        <taxon>Kitasatosporales</taxon>
        <taxon>Streptomycetaceae</taxon>
        <taxon>Streptomyces</taxon>
    </lineage>
</organism>
<keyword evidence="3" id="KW-1185">Reference proteome</keyword>
<sequence>MMAAPYIEPGTGRGDDDGPARPVPVSPGGRPRVPESEQQRRWRDLLRRLRETNARSVLHLRFLSGDQGLPGPGGGYASSTSSRA</sequence>
<dbReference type="Proteomes" id="UP001403094">
    <property type="component" value="Unassembled WGS sequence"/>
</dbReference>
<proteinExistence type="predicted"/>
<reference evidence="3" key="1">
    <citation type="journal article" date="2019" name="Int. J. Syst. Evol. Microbiol.">
        <title>The Global Catalogue of Microorganisms (GCM) 10K type strain sequencing project: providing services to taxonomists for standard genome sequencing and annotation.</title>
        <authorList>
            <consortium name="The Broad Institute Genomics Platform"/>
            <consortium name="The Broad Institute Genome Sequencing Center for Infectious Disease"/>
            <person name="Wu L."/>
            <person name="Ma J."/>
        </authorList>
    </citation>
    <scope>NUCLEOTIDE SEQUENCE [LARGE SCALE GENOMIC DNA]</scope>
    <source>
        <strain evidence="3">JCM 14549</strain>
    </source>
</reference>
<evidence type="ECO:0000313" key="2">
    <source>
        <dbReference type="EMBL" id="GAA2049813.1"/>
    </source>
</evidence>
<protein>
    <submittedName>
        <fullName evidence="2">Uncharacterized protein</fullName>
    </submittedName>
</protein>
<accession>A0ABP5GMR9</accession>
<feature type="region of interest" description="Disordered" evidence="1">
    <location>
        <begin position="62"/>
        <end position="84"/>
    </location>
</feature>
<feature type="region of interest" description="Disordered" evidence="1">
    <location>
        <begin position="1"/>
        <end position="40"/>
    </location>
</feature>
<comment type="caution">
    <text evidence="2">The sequence shown here is derived from an EMBL/GenBank/DDBJ whole genome shotgun (WGS) entry which is preliminary data.</text>
</comment>